<dbReference type="PROSITE" id="PS51257">
    <property type="entry name" value="PROKAR_LIPOPROTEIN"/>
    <property type="match status" value="1"/>
</dbReference>
<keyword evidence="1" id="KW-0472">Membrane</keyword>
<sequence length="71" mass="7812">MKKYALNLIPFVIGLGCFISFNIIGSKVLPNGTLDEPFFLIPIACMFFAIGIVGVIGRLISFYIKSKQPSK</sequence>
<accession>A0ABT7EDI4</accession>
<reference evidence="3 4" key="1">
    <citation type="submission" date="2023-05" db="EMBL/GenBank/DDBJ databases">
        <title>Rombocin, a short stable natural nisin variant, displays selective antimicrobial activity against Listeria monocytogenes and employs dual mode of action to kill target bacterial strains.</title>
        <authorList>
            <person name="Wambui J."/>
            <person name="Stephan R."/>
            <person name="Kuipers O.P."/>
        </authorList>
    </citation>
    <scope>NUCLEOTIDE SEQUENCE [LARGE SCALE GENOMIC DNA]</scope>
    <source>
        <strain evidence="3 4">RC002</strain>
    </source>
</reference>
<feature type="transmembrane region" description="Helical" evidence="1">
    <location>
        <begin position="7"/>
        <end position="26"/>
    </location>
</feature>
<comment type="caution">
    <text evidence="3">The sequence shown here is derived from an EMBL/GenBank/DDBJ whole genome shotgun (WGS) entry which is preliminary data.</text>
</comment>
<evidence type="ECO:0000259" key="2">
    <source>
        <dbReference type="Pfam" id="PF13127"/>
    </source>
</evidence>
<keyword evidence="1" id="KW-0812">Transmembrane</keyword>
<keyword evidence="4" id="KW-1185">Reference proteome</keyword>
<organism evidence="3 4">
    <name type="scientific">Romboutsia sedimentorum</name>
    <dbReference type="NCBI Taxonomy" id="1368474"/>
    <lineage>
        <taxon>Bacteria</taxon>
        <taxon>Bacillati</taxon>
        <taxon>Bacillota</taxon>
        <taxon>Clostridia</taxon>
        <taxon>Peptostreptococcales</taxon>
        <taxon>Peptostreptococcaceae</taxon>
        <taxon>Romboutsia</taxon>
    </lineage>
</organism>
<keyword evidence="1" id="KW-1133">Transmembrane helix</keyword>
<evidence type="ECO:0000313" key="4">
    <source>
        <dbReference type="Proteomes" id="UP001301012"/>
    </source>
</evidence>
<evidence type="ECO:0000313" key="3">
    <source>
        <dbReference type="EMBL" id="MDK2564986.1"/>
    </source>
</evidence>
<dbReference type="InterPro" id="IPR025016">
    <property type="entry name" value="DUF3955"/>
</dbReference>
<feature type="domain" description="DUF3955" evidence="2">
    <location>
        <begin position="3"/>
        <end position="60"/>
    </location>
</feature>
<name>A0ABT7EDI4_9FIRM</name>
<gene>
    <name evidence="3" type="ORF">QOZ84_15740</name>
</gene>
<feature type="transmembrane region" description="Helical" evidence="1">
    <location>
        <begin position="38"/>
        <end position="64"/>
    </location>
</feature>
<dbReference type="Pfam" id="PF13127">
    <property type="entry name" value="DUF3955"/>
    <property type="match status" value="1"/>
</dbReference>
<dbReference type="EMBL" id="JASKYM010000014">
    <property type="protein sequence ID" value="MDK2564986.1"/>
    <property type="molecule type" value="Genomic_DNA"/>
</dbReference>
<protein>
    <submittedName>
        <fullName evidence="3">DUF3955 domain-containing protein</fullName>
    </submittedName>
</protein>
<proteinExistence type="predicted"/>
<evidence type="ECO:0000256" key="1">
    <source>
        <dbReference type="SAM" id="Phobius"/>
    </source>
</evidence>
<dbReference type="RefSeq" id="WP_284133852.1">
    <property type="nucleotide sequence ID" value="NZ_JASKYM010000014.1"/>
</dbReference>
<dbReference type="Proteomes" id="UP001301012">
    <property type="component" value="Unassembled WGS sequence"/>
</dbReference>